<organism evidence="10 11">
    <name type="scientific">Halochromatium glycolicum</name>
    <dbReference type="NCBI Taxonomy" id="85075"/>
    <lineage>
        <taxon>Bacteria</taxon>
        <taxon>Pseudomonadati</taxon>
        <taxon>Pseudomonadota</taxon>
        <taxon>Gammaproteobacteria</taxon>
        <taxon>Chromatiales</taxon>
        <taxon>Chromatiaceae</taxon>
        <taxon>Halochromatium</taxon>
    </lineage>
</organism>
<reference evidence="10" key="2">
    <citation type="journal article" date="2020" name="Microorganisms">
        <title>Osmotic Adaptation and Compatible Solute Biosynthesis of Phototrophic Bacteria as Revealed from Genome Analyses.</title>
        <authorList>
            <person name="Imhoff J.F."/>
            <person name="Rahn T."/>
            <person name="Kunzel S."/>
            <person name="Keller A."/>
            <person name="Neulinger S.C."/>
        </authorList>
    </citation>
    <scope>NUCLEOTIDE SEQUENCE</scope>
    <source>
        <strain evidence="10">DSM 11080</strain>
    </source>
</reference>
<feature type="transmembrane region" description="Helical" evidence="7">
    <location>
        <begin position="227"/>
        <end position="244"/>
    </location>
</feature>
<evidence type="ECO:0000256" key="1">
    <source>
        <dbReference type="ARBA" id="ARBA00004651"/>
    </source>
</evidence>
<name>A0AAJ0U338_9GAMM</name>
<keyword evidence="5 7" id="KW-1133">Transmembrane helix</keyword>
<dbReference type="AlphaFoldDB" id="A0AAJ0U338"/>
<proteinExistence type="inferred from homology"/>
<evidence type="ECO:0000256" key="3">
    <source>
        <dbReference type="ARBA" id="ARBA00022475"/>
    </source>
</evidence>
<feature type="transmembrane region" description="Helical" evidence="7">
    <location>
        <begin position="59"/>
        <end position="77"/>
    </location>
</feature>
<gene>
    <name evidence="10" type="ORF">CKO40_07240</name>
</gene>
<keyword evidence="11" id="KW-1185">Reference proteome</keyword>
<feature type="transmembrane region" description="Helical" evidence="7">
    <location>
        <begin position="289"/>
        <end position="313"/>
    </location>
</feature>
<evidence type="ECO:0000256" key="7">
    <source>
        <dbReference type="SAM" id="Phobius"/>
    </source>
</evidence>
<dbReference type="Pfam" id="PF04039">
    <property type="entry name" value="MnhB"/>
    <property type="match status" value="1"/>
</dbReference>
<evidence type="ECO:0000256" key="6">
    <source>
        <dbReference type="ARBA" id="ARBA00023136"/>
    </source>
</evidence>
<reference evidence="10" key="1">
    <citation type="submission" date="2017-08" db="EMBL/GenBank/DDBJ databases">
        <authorList>
            <person name="Imhoff J.F."/>
            <person name="Rahn T."/>
            <person name="Kuenzel S."/>
            <person name="Neulinger S.C."/>
        </authorList>
    </citation>
    <scope>NUCLEOTIDE SEQUENCE</scope>
    <source>
        <strain evidence="10">DSM 11080</strain>
    </source>
</reference>
<comment type="subcellular location">
    <subcellularLocation>
        <location evidence="1">Cell membrane</location>
        <topology evidence="1">Multi-pass membrane protein</topology>
    </subcellularLocation>
</comment>
<feature type="transmembrane region" description="Helical" evidence="7">
    <location>
        <begin position="6"/>
        <end position="28"/>
    </location>
</feature>
<evidence type="ECO:0000259" key="9">
    <source>
        <dbReference type="Pfam" id="PF13244"/>
    </source>
</evidence>
<dbReference type="PANTHER" id="PTHR33932:SF4">
    <property type="entry name" value="NA(+)_H(+) ANTIPORTER SUBUNIT B"/>
    <property type="match status" value="1"/>
</dbReference>
<feature type="domain" description="MrpA C-terminal/MbhD" evidence="9">
    <location>
        <begin position="19"/>
        <end position="82"/>
    </location>
</feature>
<evidence type="ECO:0000313" key="11">
    <source>
        <dbReference type="Proteomes" id="UP001296776"/>
    </source>
</evidence>
<comment type="caution">
    <text evidence="10">The sequence shown here is derived from an EMBL/GenBank/DDBJ whole genome shotgun (WGS) entry which is preliminary data.</text>
</comment>
<evidence type="ECO:0000259" key="8">
    <source>
        <dbReference type="Pfam" id="PF04039"/>
    </source>
</evidence>
<dbReference type="Pfam" id="PF13244">
    <property type="entry name" value="MbhD"/>
    <property type="match status" value="1"/>
</dbReference>
<feature type="transmembrane region" description="Helical" evidence="7">
    <location>
        <begin position="98"/>
        <end position="118"/>
    </location>
</feature>
<keyword evidence="4 7" id="KW-0812">Transmembrane</keyword>
<evidence type="ECO:0000256" key="2">
    <source>
        <dbReference type="ARBA" id="ARBA00009425"/>
    </source>
</evidence>
<dbReference type="EMBL" id="NRSJ01000009">
    <property type="protein sequence ID" value="MBK1704342.1"/>
    <property type="molecule type" value="Genomic_DNA"/>
</dbReference>
<keyword evidence="6 7" id="KW-0472">Membrane</keyword>
<feature type="transmembrane region" description="Helical" evidence="7">
    <location>
        <begin position="195"/>
        <end position="215"/>
    </location>
</feature>
<evidence type="ECO:0000256" key="5">
    <source>
        <dbReference type="ARBA" id="ARBA00022989"/>
    </source>
</evidence>
<evidence type="ECO:0000256" key="4">
    <source>
        <dbReference type="ARBA" id="ARBA00022692"/>
    </source>
</evidence>
<feature type="domain" description="Na+/H+ antiporter MnhB subunit-related protein" evidence="8">
    <location>
        <begin position="198"/>
        <end position="304"/>
    </location>
</feature>
<dbReference type="InterPro" id="IPR025383">
    <property type="entry name" value="MrpA_C/MbhD"/>
</dbReference>
<protein>
    <submittedName>
        <fullName evidence="10">Sodium:proton antiporter</fullName>
    </submittedName>
</protein>
<dbReference type="GO" id="GO:0005886">
    <property type="term" value="C:plasma membrane"/>
    <property type="evidence" value="ECO:0007669"/>
    <property type="project" value="UniProtKB-SubCell"/>
</dbReference>
<feature type="transmembrane region" description="Helical" evidence="7">
    <location>
        <begin position="35"/>
        <end position="53"/>
    </location>
</feature>
<dbReference type="InterPro" id="IPR007182">
    <property type="entry name" value="MnhB"/>
</dbReference>
<dbReference type="Proteomes" id="UP001296776">
    <property type="component" value="Unassembled WGS sequence"/>
</dbReference>
<evidence type="ECO:0000313" key="10">
    <source>
        <dbReference type="EMBL" id="MBK1704342.1"/>
    </source>
</evidence>
<feature type="transmembrane region" description="Helical" evidence="7">
    <location>
        <begin position="256"/>
        <end position="277"/>
    </location>
</feature>
<dbReference type="InterPro" id="IPR050622">
    <property type="entry name" value="CPA3_antiporter_subunitB"/>
</dbReference>
<dbReference type="PANTHER" id="PTHR33932">
    <property type="entry name" value="NA(+)/H(+) ANTIPORTER SUBUNIT B"/>
    <property type="match status" value="1"/>
</dbReference>
<keyword evidence="3" id="KW-1003">Cell membrane</keyword>
<accession>A0AAJ0U338</accession>
<dbReference type="RefSeq" id="WP_200345529.1">
    <property type="nucleotide sequence ID" value="NZ_NRSJ01000009.1"/>
</dbReference>
<comment type="similarity">
    <text evidence="2">Belongs to the CPA3 antiporters (TC 2.A.63) subunit B family.</text>
</comment>
<feature type="transmembrane region" description="Helical" evidence="7">
    <location>
        <begin position="156"/>
        <end position="174"/>
    </location>
</feature>
<sequence>MNAVAILGLLTDLVLAVSVLMLSIWIVLTPDRLRAVVGFLANGILIALVWMRLGAPDVALTEAIIGGGLVTLLLLGASARVPPESARNAFADRDRWPLHLLAALLAAVVAVGLALVVLNLPEPAPSLASAVATELPATAVDNPVTAVLMAFRAVDTLFETVVLVVALIAFWSLIPEGAWFQRAGWLPLREPAPALVLLGRVLPPFGILTAVHLFWIGTTLPGGKFQAGALLAAIWALVLIAGLSQPMAAAQRLPRLLVVMGPTVFFAVGLAGFWLAGDFLAYPSGLEKPLILIIEAVLMLSVAAALGLILAGLPPAPGSLEQRR</sequence>